<protein>
    <recommendedName>
        <fullName evidence="4">F-box domain-containing protein</fullName>
    </recommendedName>
</protein>
<feature type="region of interest" description="Disordered" evidence="1">
    <location>
        <begin position="83"/>
        <end position="122"/>
    </location>
</feature>
<gene>
    <name evidence="2" type="ORF">IMSHALPRED_010198</name>
</gene>
<proteinExistence type="predicted"/>
<evidence type="ECO:0008006" key="4">
    <source>
        <dbReference type="Google" id="ProtNLM"/>
    </source>
</evidence>
<comment type="caution">
    <text evidence="2">The sequence shown here is derived from an EMBL/GenBank/DDBJ whole genome shotgun (WGS) entry which is preliminary data.</text>
</comment>
<evidence type="ECO:0000256" key="1">
    <source>
        <dbReference type="SAM" id="MobiDB-lite"/>
    </source>
</evidence>
<sequence>MGQFWEIIAFNLRQKFGDEYSVAKLGKFIFDGSPSELVLPLAVPVLPQRFHLTQAIDVTPPVLENFPSPEFFLYEFNRLSKKHKRENTSPTGSQLVKRKRDSEPNLTEGKQKSPESSLEDIDIQPRKKSTCGLSRLPNELLDMIFQKSKFEHVLVLGLQNRQMWEIARKHIRAYRLSSCGPWAGKGIICVGDGLRRTDSLPEVIIKSEAERFQRELNGDEICDEVSTDDEDWTDSISEPTTLYQLADRRYKQVRSWEPETSLSDRLIGAIVVPGE</sequence>
<organism evidence="2 3">
    <name type="scientific">Imshaugia aleurites</name>
    <dbReference type="NCBI Taxonomy" id="172621"/>
    <lineage>
        <taxon>Eukaryota</taxon>
        <taxon>Fungi</taxon>
        <taxon>Dikarya</taxon>
        <taxon>Ascomycota</taxon>
        <taxon>Pezizomycotina</taxon>
        <taxon>Lecanoromycetes</taxon>
        <taxon>OSLEUM clade</taxon>
        <taxon>Lecanoromycetidae</taxon>
        <taxon>Lecanorales</taxon>
        <taxon>Lecanorineae</taxon>
        <taxon>Parmeliaceae</taxon>
        <taxon>Imshaugia</taxon>
    </lineage>
</organism>
<reference evidence="2" key="1">
    <citation type="submission" date="2021-03" db="EMBL/GenBank/DDBJ databases">
        <authorList>
            <person name="Tagirdzhanova G."/>
        </authorList>
    </citation>
    <scope>NUCLEOTIDE SEQUENCE</scope>
</reference>
<dbReference type="OrthoDB" id="2588098at2759"/>
<keyword evidence="3" id="KW-1185">Reference proteome</keyword>
<dbReference type="EMBL" id="CAJPDT010000083">
    <property type="protein sequence ID" value="CAF9935359.1"/>
    <property type="molecule type" value="Genomic_DNA"/>
</dbReference>
<evidence type="ECO:0000313" key="2">
    <source>
        <dbReference type="EMBL" id="CAF9935359.1"/>
    </source>
</evidence>
<dbReference type="Proteomes" id="UP000664534">
    <property type="component" value="Unassembled WGS sequence"/>
</dbReference>
<accession>A0A8H3G2G5</accession>
<name>A0A8H3G2G5_9LECA</name>
<evidence type="ECO:0000313" key="3">
    <source>
        <dbReference type="Proteomes" id="UP000664534"/>
    </source>
</evidence>
<dbReference type="AlphaFoldDB" id="A0A8H3G2G5"/>